<dbReference type="Proteomes" id="UP000549394">
    <property type="component" value="Unassembled WGS sequence"/>
</dbReference>
<protein>
    <submittedName>
        <fullName evidence="3">DgyrCDS11538</fullName>
    </submittedName>
</protein>
<evidence type="ECO:0000313" key="4">
    <source>
        <dbReference type="Proteomes" id="UP000549394"/>
    </source>
</evidence>
<feature type="compositionally biased region" description="Low complexity" evidence="1">
    <location>
        <begin position="154"/>
        <end position="167"/>
    </location>
</feature>
<feature type="compositionally biased region" description="Polar residues" evidence="1">
    <location>
        <begin position="1"/>
        <end position="35"/>
    </location>
</feature>
<evidence type="ECO:0000256" key="1">
    <source>
        <dbReference type="SAM" id="MobiDB-lite"/>
    </source>
</evidence>
<feature type="compositionally biased region" description="Polar residues" evidence="1">
    <location>
        <begin position="498"/>
        <end position="507"/>
    </location>
</feature>
<sequence>MSQTGISLSDSNYTNSVANKGASESATFHCDNSSSLEKKNAIIVDRKDENAWPAVNSRRFNSEESMSNAHQMHTERENAWSNPSSSVVQSPSKSSWPCTSSTWAQPSSSQWDKPADSVSKAESGSWGSPGPSPRPDKADWGGEKAWGQPSGERSSWGSHGNGHSNSGRQSTWNQGNGGNTNSNWGDKGTGSWGSNSGVESHWDDKGVPSSSWPASNGNSCSSSNSSQSSWTGGDSSWPKPKPASPSCEKPSEDIVSNPDGWGKLPVRQDVKWEVDVKARADSALPPESSNQWQNNNGTAIWETCKAETVGASSTESDSAQTWNGASSHPPHPAQRSNSWGPQQHTQQSQHQWNSGRSDSDLSMWGGRGGGHEGENRGGNNRDPPSGSANNSSSGGNTGNDDNNQWSRRPQWKSAPNSSWGGNAPAQSNPSSTPNRGNGTGSGWGSPNVQRNVSKPPSVWESSGSKVETGNWDENQWGEDWQGPDSSRRSEIDNGTALWHQQSTNSKPTGGNTGGGSGGGNSGGGSGGGGGWGEKDWTTPAQQTNEEKMGMPSRGGTIQKLVEQGYSKEAAQNALISNNLEMSAALSDLANKPKASSIGMPQNMLQTDLQRLVNNRILPNSVLQFPTDETMLKQIQTLLQLHQILQKLQSQKKAYQSTNAISPQAQINIHHIEQNIQDLNKKISEVTRSINSIINTKTIQSSASAPKVGLLLSNTDNNPSSSDLSNDFSQIKISQAQPYTAQPPFPTSQSKLSMWKDSKASSQSVMAPPGGISITESTWSTCLPNTMTPSWPNSEQGDKDDKGSASGSSGNTVIHEFVPGKPWTGFRNPEEDDYATPASMLHPLSVSHVKNEYIESTLQSGAGSHRNTGMRFPQPGGGGIISRGSAASATFNRSQSWAGTGADRSSWEAHNRTNVAIKNLPPGLQEPASLKSFAAHYNIAAPMRVSLESNGSYVATFPSMDDAERFIYQINGMFGHVAQLLNEDARHYAQDGWSTGGGGRPWNNGTPWGP</sequence>
<evidence type="ECO:0000313" key="3">
    <source>
        <dbReference type="EMBL" id="CAD5123169.1"/>
    </source>
</evidence>
<feature type="domain" description="UBA" evidence="2">
    <location>
        <begin position="542"/>
        <end position="591"/>
    </location>
</feature>
<reference evidence="3 4" key="1">
    <citation type="submission" date="2020-08" db="EMBL/GenBank/DDBJ databases">
        <authorList>
            <person name="Hejnol A."/>
        </authorList>
    </citation>
    <scope>NUCLEOTIDE SEQUENCE [LARGE SCALE GENOMIC DNA]</scope>
</reference>
<feature type="region of interest" description="Disordered" evidence="1">
    <location>
        <begin position="1"/>
        <end position="268"/>
    </location>
</feature>
<feature type="compositionally biased region" description="Polar residues" evidence="1">
    <location>
        <begin position="168"/>
        <end position="184"/>
    </location>
</feature>
<feature type="compositionally biased region" description="Low complexity" evidence="1">
    <location>
        <begin position="342"/>
        <end position="351"/>
    </location>
</feature>
<dbReference type="OrthoDB" id="5919166at2759"/>
<dbReference type="AlphaFoldDB" id="A0A7I8W4K1"/>
<feature type="region of interest" description="Disordered" evidence="1">
    <location>
        <begin position="280"/>
        <end position="537"/>
    </location>
</feature>
<feature type="compositionally biased region" description="Polar residues" evidence="1">
    <location>
        <begin position="310"/>
        <end position="326"/>
    </location>
</feature>
<dbReference type="EMBL" id="CAJFCJ010000019">
    <property type="protein sequence ID" value="CAD5123169.1"/>
    <property type="molecule type" value="Genomic_DNA"/>
</dbReference>
<dbReference type="InterPro" id="IPR015940">
    <property type="entry name" value="UBA"/>
</dbReference>
<organism evidence="3 4">
    <name type="scientific">Dimorphilus gyrociliatus</name>
    <dbReference type="NCBI Taxonomy" id="2664684"/>
    <lineage>
        <taxon>Eukaryota</taxon>
        <taxon>Metazoa</taxon>
        <taxon>Spiralia</taxon>
        <taxon>Lophotrochozoa</taxon>
        <taxon>Annelida</taxon>
        <taxon>Polychaeta</taxon>
        <taxon>Polychaeta incertae sedis</taxon>
        <taxon>Dinophilidae</taxon>
        <taxon>Dimorphilus</taxon>
    </lineage>
</organism>
<feature type="compositionally biased region" description="Polar residues" evidence="1">
    <location>
        <begin position="287"/>
        <end position="298"/>
    </location>
</feature>
<feature type="compositionally biased region" description="Gly residues" evidence="1">
    <location>
        <begin position="510"/>
        <end position="531"/>
    </location>
</feature>
<proteinExistence type="predicted"/>
<feature type="compositionally biased region" description="Low complexity" evidence="1">
    <location>
        <begin position="209"/>
        <end position="238"/>
    </location>
</feature>
<accession>A0A7I8W4K1</accession>
<feature type="compositionally biased region" description="Polar residues" evidence="1">
    <location>
        <begin position="773"/>
        <end position="794"/>
    </location>
</feature>
<keyword evidence="4" id="KW-1185">Reference proteome</keyword>
<evidence type="ECO:0000259" key="2">
    <source>
        <dbReference type="PROSITE" id="PS50030"/>
    </source>
</evidence>
<comment type="caution">
    <text evidence="3">The sequence shown here is derived from an EMBL/GenBank/DDBJ whole genome shotgun (WGS) entry which is preliminary data.</text>
</comment>
<gene>
    <name evidence="3" type="ORF">DGYR_LOCUS10878</name>
</gene>
<feature type="compositionally biased region" description="Polar residues" evidence="1">
    <location>
        <begin position="413"/>
        <end position="436"/>
    </location>
</feature>
<dbReference type="PROSITE" id="PS50030">
    <property type="entry name" value="UBA"/>
    <property type="match status" value="1"/>
</dbReference>
<feature type="region of interest" description="Disordered" evidence="1">
    <location>
        <begin position="734"/>
        <end position="826"/>
    </location>
</feature>
<feature type="compositionally biased region" description="Low complexity" evidence="1">
    <location>
        <begin position="377"/>
        <end position="403"/>
    </location>
</feature>
<feature type="compositionally biased region" description="Polar residues" evidence="1">
    <location>
        <begin position="444"/>
        <end position="473"/>
    </location>
</feature>
<feature type="compositionally biased region" description="Low complexity" evidence="1">
    <location>
        <begin position="81"/>
        <end position="103"/>
    </location>
</feature>
<feature type="compositionally biased region" description="Basic and acidic residues" evidence="1">
    <location>
        <begin position="36"/>
        <end position="50"/>
    </location>
</feature>
<name>A0A7I8W4K1_9ANNE</name>